<dbReference type="PROSITE" id="PS50943">
    <property type="entry name" value="HTH_CROC1"/>
    <property type="match status" value="1"/>
</dbReference>
<dbReference type="RefSeq" id="WP_114539861.1">
    <property type="nucleotide sequence ID" value="NZ_AP022829.1"/>
</dbReference>
<dbReference type="SMART" id="SM00530">
    <property type="entry name" value="HTH_XRE"/>
    <property type="match status" value="1"/>
</dbReference>
<dbReference type="CDD" id="cd00093">
    <property type="entry name" value="HTH_XRE"/>
    <property type="match status" value="1"/>
</dbReference>
<dbReference type="KEGG" id="ahat:ADCFC_17240"/>
<organism evidence="2 3">
    <name type="scientific">Adlercreutzia hattorii</name>
    <dbReference type="NCBI Taxonomy" id="2707299"/>
    <lineage>
        <taxon>Bacteria</taxon>
        <taxon>Bacillati</taxon>
        <taxon>Actinomycetota</taxon>
        <taxon>Coriobacteriia</taxon>
        <taxon>Eggerthellales</taxon>
        <taxon>Eggerthellaceae</taxon>
        <taxon>Adlercreutzia</taxon>
    </lineage>
</organism>
<dbReference type="Proteomes" id="UP000501727">
    <property type="component" value="Chromosome"/>
</dbReference>
<dbReference type="SUPFAM" id="SSF47413">
    <property type="entry name" value="lambda repressor-like DNA-binding domains"/>
    <property type="match status" value="1"/>
</dbReference>
<reference evidence="3" key="2">
    <citation type="submission" date="2020-03" db="EMBL/GenBank/DDBJ databases">
        <title>Complete Genome Sequence of Adlercreutzia sp. strain 8CFCBH1 Producing Equol, Isolated from Healthy Japanese Feces.</title>
        <authorList>
            <person name="Ogata Y."/>
            <person name="Sakamoto M."/>
            <person name="Ohkuma M."/>
            <person name="Hattori M."/>
            <person name="Suda W."/>
        </authorList>
    </citation>
    <scope>NUCLEOTIDE SEQUENCE [LARGE SCALE GENOMIC DNA]</scope>
    <source>
        <strain evidence="3">8CFCBH1</strain>
    </source>
</reference>
<protein>
    <recommendedName>
        <fullName evidence="1">HTH cro/C1-type domain-containing protein</fullName>
    </recommendedName>
</protein>
<proteinExistence type="predicted"/>
<dbReference type="Gene3D" id="1.10.260.40">
    <property type="entry name" value="lambda repressor-like DNA-binding domains"/>
    <property type="match status" value="1"/>
</dbReference>
<dbReference type="Pfam" id="PF01381">
    <property type="entry name" value="HTH_3"/>
    <property type="match status" value="1"/>
</dbReference>
<accession>A0A6F8SM11</accession>
<name>A0A6F8SM11_9ACTN</name>
<gene>
    <name evidence="2" type="ORF">ADCFC_16020</name>
</gene>
<evidence type="ECO:0000259" key="1">
    <source>
        <dbReference type="PROSITE" id="PS50943"/>
    </source>
</evidence>
<keyword evidence="3" id="KW-1185">Reference proteome</keyword>
<sequence>MIGTALRRIRLIFDYSASEMSSMLGISRSYLSEIENNTKQPTMRILERYADVTGIKLSSIMLLAEQYDGGSDEAKARLLTSKVLNSVIENMAVNLR</sequence>
<dbReference type="InterPro" id="IPR001387">
    <property type="entry name" value="Cro/C1-type_HTH"/>
</dbReference>
<dbReference type="InterPro" id="IPR010982">
    <property type="entry name" value="Lambda_DNA-bd_dom_sf"/>
</dbReference>
<dbReference type="AlphaFoldDB" id="A0A6F8SM11"/>
<reference evidence="3" key="1">
    <citation type="journal article" date="2020" name="Microbiol. Resour. Announc.">
        <title>Complete Genome Sequence of Adlercreutzia sp. Strain 8CFCBH1, a Potent Producer of Equol, Isolated from Healthy Japanese Feces.</title>
        <authorList>
            <person name="Ogata Y."/>
            <person name="Sakamoto M."/>
            <person name="Ohkuma M."/>
            <person name="Hattori M."/>
            <person name="Suda W."/>
        </authorList>
    </citation>
    <scope>NUCLEOTIDE SEQUENCE [LARGE SCALE GENOMIC DNA]</scope>
    <source>
        <strain evidence="3">8CFCBH1</strain>
    </source>
</reference>
<evidence type="ECO:0000313" key="2">
    <source>
        <dbReference type="EMBL" id="BCA89105.1"/>
    </source>
</evidence>
<evidence type="ECO:0000313" key="3">
    <source>
        <dbReference type="Proteomes" id="UP000501727"/>
    </source>
</evidence>
<dbReference type="EMBL" id="AP022829">
    <property type="protein sequence ID" value="BCA89105.1"/>
    <property type="molecule type" value="Genomic_DNA"/>
</dbReference>
<dbReference type="GO" id="GO:0003677">
    <property type="term" value="F:DNA binding"/>
    <property type="evidence" value="ECO:0007669"/>
    <property type="project" value="InterPro"/>
</dbReference>
<feature type="domain" description="HTH cro/C1-type" evidence="1">
    <location>
        <begin position="6"/>
        <end position="60"/>
    </location>
</feature>